<reference evidence="2" key="1">
    <citation type="submission" date="2021-02" db="EMBL/GenBank/DDBJ databases">
        <authorList>
            <person name="Nowell W R."/>
        </authorList>
    </citation>
    <scope>NUCLEOTIDE SEQUENCE</scope>
</reference>
<dbReference type="EMBL" id="CAJOBO010009051">
    <property type="protein sequence ID" value="CAF4589193.1"/>
    <property type="molecule type" value="Genomic_DNA"/>
</dbReference>
<gene>
    <name evidence="3" type="ORF">HFQ381_LOCUS32937</name>
    <name evidence="2" type="ORF">LUA448_LOCUS29858</name>
</gene>
<feature type="non-terminal residue" evidence="2">
    <location>
        <position position="200"/>
    </location>
</feature>
<evidence type="ECO:0000313" key="4">
    <source>
        <dbReference type="Proteomes" id="UP000663833"/>
    </source>
</evidence>
<keyword evidence="1" id="KW-0732">Signal</keyword>
<protein>
    <recommendedName>
        <fullName evidence="5">Auto-transporter adhesin head GIN domain-containing protein</fullName>
    </recommendedName>
</protein>
<dbReference type="AlphaFoldDB" id="A0A818MGQ4"/>
<dbReference type="Proteomes" id="UP000663833">
    <property type="component" value="Unassembled WGS sequence"/>
</dbReference>
<organism evidence="2 4">
    <name type="scientific">Rotaria socialis</name>
    <dbReference type="NCBI Taxonomy" id="392032"/>
    <lineage>
        <taxon>Eukaryota</taxon>
        <taxon>Metazoa</taxon>
        <taxon>Spiralia</taxon>
        <taxon>Gnathifera</taxon>
        <taxon>Rotifera</taxon>
        <taxon>Eurotatoria</taxon>
        <taxon>Bdelloidea</taxon>
        <taxon>Philodinida</taxon>
        <taxon>Philodinidae</taxon>
        <taxon>Rotaria</taxon>
    </lineage>
</organism>
<evidence type="ECO:0000313" key="2">
    <source>
        <dbReference type="EMBL" id="CAF3589347.1"/>
    </source>
</evidence>
<evidence type="ECO:0000256" key="1">
    <source>
        <dbReference type="SAM" id="SignalP"/>
    </source>
</evidence>
<evidence type="ECO:0008006" key="5">
    <source>
        <dbReference type="Google" id="ProtNLM"/>
    </source>
</evidence>
<sequence length="200" mass="22190">MINNYFKTVCVILLASLTQTLFGQNNVIQVSTSKELYAALSDALPKTIHISKRIEDVNQITLHSNQILVGDNEHAALIFRAGEEGIKLTENNTIKNLHVQTDPKKRAIFADVSVSNWGNLSIQTVTTIGQVQFLAKDKVTAGHVQINGLDIIYADVYDNKERPAAWNVYLLQGALTIYNMQKDPSVIITSEILNVSVGRR</sequence>
<comment type="caution">
    <text evidence="2">The sequence shown here is derived from an EMBL/GenBank/DDBJ whole genome shotgun (WGS) entry which is preliminary data.</text>
</comment>
<dbReference type="Proteomes" id="UP000663851">
    <property type="component" value="Unassembled WGS sequence"/>
</dbReference>
<feature type="chain" id="PRO_5036414696" description="Auto-transporter adhesin head GIN domain-containing protein" evidence="1">
    <location>
        <begin position="24"/>
        <end position="200"/>
    </location>
</feature>
<dbReference type="EMBL" id="CAJNYD010004311">
    <property type="protein sequence ID" value="CAF3589347.1"/>
    <property type="molecule type" value="Genomic_DNA"/>
</dbReference>
<feature type="signal peptide" evidence="1">
    <location>
        <begin position="1"/>
        <end position="23"/>
    </location>
</feature>
<name>A0A818MGQ4_9BILA</name>
<proteinExistence type="predicted"/>
<evidence type="ECO:0000313" key="3">
    <source>
        <dbReference type="EMBL" id="CAF4589193.1"/>
    </source>
</evidence>
<accession>A0A818MGQ4</accession>